<evidence type="ECO:0000256" key="1">
    <source>
        <dbReference type="SAM" id="Phobius"/>
    </source>
</evidence>
<dbReference type="AlphaFoldDB" id="A0A8D8JSA3"/>
<reference evidence="3" key="1">
    <citation type="submission" date="2021-05" db="EMBL/GenBank/DDBJ databases">
        <authorList>
            <person name="Alioto T."/>
            <person name="Alioto T."/>
            <person name="Gomez Garrido J."/>
        </authorList>
    </citation>
    <scope>NUCLEOTIDE SEQUENCE</scope>
</reference>
<keyword evidence="1" id="KW-0812">Transmembrane</keyword>
<name>A0A8D8JSA3_CULPI</name>
<protein>
    <submittedName>
        <fullName evidence="3">(northern house mosquito) hypothetical protein</fullName>
    </submittedName>
</protein>
<sequence>MALLDAFLEKRNIHCFCSCFFFVLFVQGGGASTTSIRNSGTSSTHTLLRASTVNHYNHSSYHLAYIIYFSNVLVLLSRVSALPYTTVLYLPPGDLKQYKI</sequence>
<keyword evidence="1" id="KW-0472">Membrane</keyword>
<proteinExistence type="predicted"/>
<keyword evidence="1" id="KW-1133">Transmembrane helix</keyword>
<keyword evidence="2" id="KW-0732">Signal</keyword>
<evidence type="ECO:0000256" key="2">
    <source>
        <dbReference type="SAM" id="SignalP"/>
    </source>
</evidence>
<feature type="chain" id="PRO_5036428244" evidence="2">
    <location>
        <begin position="32"/>
        <end position="100"/>
    </location>
</feature>
<evidence type="ECO:0000313" key="3">
    <source>
        <dbReference type="EMBL" id="CAG6577740.1"/>
    </source>
</evidence>
<accession>A0A8D8JSA3</accession>
<dbReference type="EMBL" id="HBUE01192912">
    <property type="protein sequence ID" value="CAG6526029.1"/>
    <property type="molecule type" value="Transcribed_RNA"/>
</dbReference>
<organism evidence="3">
    <name type="scientific">Culex pipiens</name>
    <name type="common">House mosquito</name>
    <dbReference type="NCBI Taxonomy" id="7175"/>
    <lineage>
        <taxon>Eukaryota</taxon>
        <taxon>Metazoa</taxon>
        <taxon>Ecdysozoa</taxon>
        <taxon>Arthropoda</taxon>
        <taxon>Hexapoda</taxon>
        <taxon>Insecta</taxon>
        <taxon>Pterygota</taxon>
        <taxon>Neoptera</taxon>
        <taxon>Endopterygota</taxon>
        <taxon>Diptera</taxon>
        <taxon>Nematocera</taxon>
        <taxon>Culicoidea</taxon>
        <taxon>Culicidae</taxon>
        <taxon>Culicinae</taxon>
        <taxon>Culicini</taxon>
        <taxon>Culex</taxon>
        <taxon>Culex</taxon>
    </lineage>
</organism>
<feature type="signal peptide" evidence="2">
    <location>
        <begin position="1"/>
        <end position="31"/>
    </location>
</feature>
<dbReference type="EMBL" id="HBUE01298868">
    <property type="protein sequence ID" value="CAG6577740.1"/>
    <property type="molecule type" value="Transcribed_RNA"/>
</dbReference>
<feature type="transmembrane region" description="Helical" evidence="1">
    <location>
        <begin position="65"/>
        <end position="90"/>
    </location>
</feature>